<dbReference type="InterPro" id="IPR018253">
    <property type="entry name" value="DnaJ_domain_CS"/>
</dbReference>
<dbReference type="SUPFAM" id="SSF46565">
    <property type="entry name" value="Chaperone J-domain"/>
    <property type="match status" value="1"/>
</dbReference>
<proteinExistence type="predicted"/>
<dbReference type="RefSeq" id="WP_343186349.1">
    <property type="nucleotide sequence ID" value="NZ_JBCITM010000011.1"/>
</dbReference>
<dbReference type="PROSITE" id="PS50076">
    <property type="entry name" value="DNAJ_2"/>
    <property type="match status" value="1"/>
</dbReference>
<dbReference type="InterPro" id="IPR002939">
    <property type="entry name" value="DnaJ_C"/>
</dbReference>
<comment type="caution">
    <text evidence="4">The sequence shown here is derived from an EMBL/GenBank/DDBJ whole genome shotgun (WGS) entry which is preliminary data.</text>
</comment>
<dbReference type="PANTHER" id="PTHR44145:SF3">
    <property type="entry name" value="DNAJ HOMOLOG SUBFAMILY A MEMBER 3, MITOCHONDRIAL"/>
    <property type="match status" value="1"/>
</dbReference>
<name>A0ABU9VV55_9CLOT</name>
<dbReference type="InterPro" id="IPR008971">
    <property type="entry name" value="HSP40/DnaJ_pept-bd"/>
</dbReference>
<dbReference type="InterPro" id="IPR036869">
    <property type="entry name" value="J_dom_sf"/>
</dbReference>
<dbReference type="SMART" id="SM00271">
    <property type="entry name" value="DnaJ"/>
    <property type="match status" value="1"/>
</dbReference>
<dbReference type="EMBL" id="JBCITM010000011">
    <property type="protein sequence ID" value="MEN1761031.1"/>
    <property type="molecule type" value="Genomic_DNA"/>
</dbReference>
<organism evidence="4 5">
    <name type="scientific">Anoxynatronum sibiricum</name>
    <dbReference type="NCBI Taxonomy" id="210623"/>
    <lineage>
        <taxon>Bacteria</taxon>
        <taxon>Bacillati</taxon>
        <taxon>Bacillota</taxon>
        <taxon>Clostridia</taxon>
        <taxon>Eubacteriales</taxon>
        <taxon>Clostridiaceae</taxon>
        <taxon>Anoxynatronum</taxon>
    </lineage>
</organism>
<evidence type="ECO:0000256" key="2">
    <source>
        <dbReference type="ARBA" id="ARBA00023186"/>
    </source>
</evidence>
<dbReference type="InterPro" id="IPR001623">
    <property type="entry name" value="DnaJ_domain"/>
</dbReference>
<dbReference type="Gene3D" id="1.10.287.110">
    <property type="entry name" value="DnaJ domain"/>
    <property type="match status" value="1"/>
</dbReference>
<keyword evidence="1" id="KW-0235">DNA replication</keyword>
<evidence type="ECO:0000313" key="5">
    <source>
        <dbReference type="Proteomes" id="UP001407405"/>
    </source>
</evidence>
<gene>
    <name evidence="4" type="ORF">AAIG11_11125</name>
</gene>
<evidence type="ECO:0000256" key="1">
    <source>
        <dbReference type="ARBA" id="ARBA00022705"/>
    </source>
</evidence>
<protein>
    <submittedName>
        <fullName evidence="4">J domain-containing protein</fullName>
    </submittedName>
</protein>
<keyword evidence="5" id="KW-1185">Reference proteome</keyword>
<sequence>MQYKDYYKILQVQETANQSMIKKSYRSLAKKYHPDGHHGDEHMANKFKEINEAYEVLGNPEKRQKYDYIRNQSSGVHGTAFDPSQFGYQFSTKRNKQNNGNDSGFSDFFEAFFGNEMSGGYPFDSFFSSAPFQSYGTADESNRKQFAGAATDTMAVLQLTLAEAFHGVKKNIILRNGSDEKTLKVSIPAGVLPGEKLKLEGEGGLSEDSLQQGDLYLRIELKENDAEKLDGLNIIQKLPVTVWEAALGGSIKIPTLSGLLRFTLPPSTSSGKTFRVKGKGFKNRKGETGDLLLAVEIKLPTTFSSKEKEHFAALKDISTFNPR</sequence>
<dbReference type="Pfam" id="PF01556">
    <property type="entry name" value="DnaJ_C"/>
    <property type="match status" value="1"/>
</dbReference>
<keyword evidence="2" id="KW-0143">Chaperone</keyword>
<dbReference type="PRINTS" id="PR00625">
    <property type="entry name" value="JDOMAIN"/>
</dbReference>
<dbReference type="PROSITE" id="PS00636">
    <property type="entry name" value="DNAJ_1"/>
    <property type="match status" value="1"/>
</dbReference>
<dbReference type="SUPFAM" id="SSF49493">
    <property type="entry name" value="HSP40/DnaJ peptide-binding domain"/>
    <property type="match status" value="2"/>
</dbReference>
<dbReference type="Pfam" id="PF00226">
    <property type="entry name" value="DnaJ"/>
    <property type="match status" value="1"/>
</dbReference>
<dbReference type="PANTHER" id="PTHR44145">
    <property type="entry name" value="DNAJ HOMOLOG SUBFAMILY A MEMBER 3, MITOCHONDRIAL"/>
    <property type="match status" value="1"/>
</dbReference>
<reference evidence="4 5" key="1">
    <citation type="submission" date="2024-04" db="EMBL/GenBank/DDBJ databases">
        <title>Genome sequencing and metabolic network reconstruction of aminoacids and betaine degradation by Anoxynatronum sibiricum.</title>
        <authorList>
            <person name="Detkova E.N."/>
            <person name="Boltjanskaja Y.V."/>
            <person name="Mardanov A.V."/>
            <person name="Kevbrin V."/>
        </authorList>
    </citation>
    <scope>NUCLEOTIDE SEQUENCE [LARGE SCALE GENOMIC DNA]</scope>
    <source>
        <strain evidence="4 5">Z-7981</strain>
    </source>
</reference>
<feature type="domain" description="J" evidence="3">
    <location>
        <begin position="5"/>
        <end position="70"/>
    </location>
</feature>
<dbReference type="CDD" id="cd10747">
    <property type="entry name" value="DnaJ_C"/>
    <property type="match status" value="1"/>
</dbReference>
<accession>A0ABU9VV55</accession>
<evidence type="ECO:0000259" key="3">
    <source>
        <dbReference type="PROSITE" id="PS50076"/>
    </source>
</evidence>
<dbReference type="CDD" id="cd06257">
    <property type="entry name" value="DnaJ"/>
    <property type="match status" value="1"/>
</dbReference>
<evidence type="ECO:0000313" key="4">
    <source>
        <dbReference type="EMBL" id="MEN1761031.1"/>
    </source>
</evidence>
<dbReference type="InterPro" id="IPR051938">
    <property type="entry name" value="Apopto_cytoskel_mod"/>
</dbReference>
<dbReference type="Gene3D" id="2.60.260.20">
    <property type="entry name" value="Urease metallochaperone UreE, N-terminal domain"/>
    <property type="match status" value="2"/>
</dbReference>
<dbReference type="Proteomes" id="UP001407405">
    <property type="component" value="Unassembled WGS sequence"/>
</dbReference>